<feature type="domain" description="HTH arsR-type" evidence="4">
    <location>
        <begin position="9"/>
        <end position="104"/>
    </location>
</feature>
<gene>
    <name evidence="5" type="ORF">MSL71_3360</name>
</gene>
<evidence type="ECO:0000256" key="2">
    <source>
        <dbReference type="ARBA" id="ARBA00023125"/>
    </source>
</evidence>
<keyword evidence="2" id="KW-0238">DNA-binding</keyword>
<keyword evidence="3" id="KW-0804">Transcription</keyword>
<evidence type="ECO:0000313" key="5">
    <source>
        <dbReference type="EMBL" id="VFQ42715.1"/>
    </source>
</evidence>
<dbReference type="InterPro" id="IPR051011">
    <property type="entry name" value="Metal_resp_trans_reg"/>
</dbReference>
<dbReference type="InterPro" id="IPR036390">
    <property type="entry name" value="WH_DNA-bd_sf"/>
</dbReference>
<dbReference type="PANTHER" id="PTHR43132">
    <property type="entry name" value="ARSENICAL RESISTANCE OPERON REPRESSOR ARSR-RELATED"/>
    <property type="match status" value="1"/>
</dbReference>
<dbReference type="PANTHER" id="PTHR43132:SF2">
    <property type="entry name" value="ARSENICAL RESISTANCE OPERON REPRESSOR ARSR-RELATED"/>
    <property type="match status" value="1"/>
</dbReference>
<dbReference type="InterPro" id="IPR011991">
    <property type="entry name" value="ArsR-like_HTH"/>
</dbReference>
<dbReference type="GO" id="GO:0003700">
    <property type="term" value="F:DNA-binding transcription factor activity"/>
    <property type="evidence" value="ECO:0007669"/>
    <property type="project" value="InterPro"/>
</dbReference>
<dbReference type="SUPFAM" id="SSF46785">
    <property type="entry name" value="Winged helix' DNA-binding domain"/>
    <property type="match status" value="1"/>
</dbReference>
<evidence type="ECO:0000256" key="1">
    <source>
        <dbReference type="ARBA" id="ARBA00023015"/>
    </source>
</evidence>
<dbReference type="InterPro" id="IPR001845">
    <property type="entry name" value="HTH_ArsR_DNA-bd_dom"/>
</dbReference>
<dbReference type="EMBL" id="CAADHO010000001">
    <property type="protein sequence ID" value="VFQ42715.1"/>
    <property type="molecule type" value="Genomic_DNA"/>
</dbReference>
<keyword evidence="1" id="KW-0805">Transcription regulation</keyword>
<keyword evidence="6" id="KW-1185">Reference proteome</keyword>
<organism evidence="5 6">
    <name type="scientific">Desulfoluna butyratoxydans</name>
    <dbReference type="NCBI Taxonomy" id="231438"/>
    <lineage>
        <taxon>Bacteria</taxon>
        <taxon>Pseudomonadati</taxon>
        <taxon>Thermodesulfobacteriota</taxon>
        <taxon>Desulfobacteria</taxon>
        <taxon>Desulfobacterales</taxon>
        <taxon>Desulfolunaceae</taxon>
        <taxon>Desulfoluna</taxon>
    </lineage>
</organism>
<name>A0A4U8YGX3_9BACT</name>
<protein>
    <submittedName>
        <fullName evidence="5">Helix-turn-helix domain</fullName>
    </submittedName>
</protein>
<dbReference type="CDD" id="cd00090">
    <property type="entry name" value="HTH_ARSR"/>
    <property type="match status" value="1"/>
</dbReference>
<evidence type="ECO:0000256" key="3">
    <source>
        <dbReference type="ARBA" id="ARBA00023163"/>
    </source>
</evidence>
<dbReference type="GO" id="GO:0003677">
    <property type="term" value="F:DNA binding"/>
    <property type="evidence" value="ECO:0007669"/>
    <property type="project" value="UniProtKB-KW"/>
</dbReference>
<accession>A0A4U8YGX3</accession>
<sequence length="106" mass="11399">MELNAHNVLTEHDVAAKRLAELGNGTRLAIIRYLVNEGPEGVPVGQVQKALGVPPSTLSHHIARLMSAGLLRQERNSRTLYCHAEVSAIDSLASYIRSACLSAEAV</sequence>
<dbReference type="RefSeq" id="WP_180136938.1">
    <property type="nucleotide sequence ID" value="NZ_CAADHO010000001.1"/>
</dbReference>
<evidence type="ECO:0000259" key="4">
    <source>
        <dbReference type="PROSITE" id="PS50987"/>
    </source>
</evidence>
<proteinExistence type="predicted"/>
<evidence type="ECO:0000313" key="6">
    <source>
        <dbReference type="Proteomes" id="UP000507962"/>
    </source>
</evidence>
<dbReference type="AlphaFoldDB" id="A0A4U8YGX3"/>
<dbReference type="Proteomes" id="UP000507962">
    <property type="component" value="Unassembled WGS sequence"/>
</dbReference>
<reference evidence="5 6" key="1">
    <citation type="submission" date="2019-03" db="EMBL/GenBank/DDBJ databases">
        <authorList>
            <person name="Nijsse B."/>
        </authorList>
    </citation>
    <scope>NUCLEOTIDE SEQUENCE [LARGE SCALE GENOMIC DNA]</scope>
    <source>
        <strain evidence="5">Desulfoluna butyratoxydans MSL71</strain>
    </source>
</reference>
<dbReference type="SMART" id="SM00418">
    <property type="entry name" value="HTH_ARSR"/>
    <property type="match status" value="1"/>
</dbReference>
<dbReference type="PROSITE" id="PS50987">
    <property type="entry name" value="HTH_ARSR_2"/>
    <property type="match status" value="1"/>
</dbReference>
<dbReference type="Pfam" id="PF12840">
    <property type="entry name" value="HTH_20"/>
    <property type="match status" value="1"/>
</dbReference>
<dbReference type="Gene3D" id="1.10.10.10">
    <property type="entry name" value="Winged helix-like DNA-binding domain superfamily/Winged helix DNA-binding domain"/>
    <property type="match status" value="1"/>
</dbReference>
<dbReference type="InterPro" id="IPR036388">
    <property type="entry name" value="WH-like_DNA-bd_sf"/>
</dbReference>
<dbReference type="NCBIfam" id="NF033788">
    <property type="entry name" value="HTH_metalloreg"/>
    <property type="match status" value="1"/>
</dbReference>